<evidence type="ECO:0000256" key="1">
    <source>
        <dbReference type="SAM" id="MobiDB-lite"/>
    </source>
</evidence>
<dbReference type="Proteomes" id="UP000291758">
    <property type="component" value="Chromosome"/>
</dbReference>
<dbReference type="AlphaFoldDB" id="A0A4P6EYH9"/>
<keyword evidence="2" id="KW-0472">Membrane</keyword>
<dbReference type="OrthoDB" id="4336304at2"/>
<keyword evidence="2" id="KW-1133">Transmembrane helix</keyword>
<accession>A0A4P6EYH9</accession>
<proteinExistence type="predicted"/>
<evidence type="ECO:0000313" key="3">
    <source>
        <dbReference type="EMBL" id="QAY63118.1"/>
    </source>
</evidence>
<evidence type="ECO:0000256" key="2">
    <source>
        <dbReference type="SAM" id="Phobius"/>
    </source>
</evidence>
<name>A0A4P6EYH9_9MICO</name>
<dbReference type="EMBL" id="CP035495">
    <property type="protein sequence ID" value="QAY63118.1"/>
    <property type="molecule type" value="Genomic_DNA"/>
</dbReference>
<feature type="transmembrane region" description="Helical" evidence="2">
    <location>
        <begin position="159"/>
        <end position="182"/>
    </location>
</feature>
<dbReference type="RefSeq" id="WP_129203919.1">
    <property type="nucleotide sequence ID" value="NZ_CP035495.1"/>
</dbReference>
<evidence type="ECO:0008006" key="5">
    <source>
        <dbReference type="Google" id="ProtNLM"/>
    </source>
</evidence>
<gene>
    <name evidence="3" type="ORF">ET495_07515</name>
</gene>
<protein>
    <recommendedName>
        <fullName evidence="5">DUF916 domain-containing protein</fullName>
    </recommendedName>
</protein>
<evidence type="ECO:0000313" key="4">
    <source>
        <dbReference type="Proteomes" id="UP000291758"/>
    </source>
</evidence>
<sequence length="239" mass="24294">MPADAEPGDHAGGILAVSVVEQDDGPSVGYAAGTRLYVRVAGTVAPAVDVDRLGGAYRGRIGPVSPGALDVEATLVNSGNVRLDPRTVVHVRSLFGLWTATVPLHDVGEVLPGGATTTSGTLDRVPPLGPLWLTLEAPDVTSRGQDLTAATAVTGPATLVWAVPWTLLATLVLLAAAAGLAVRNLRRRVPGTGTSGATSTIHDSPGTPRRSESRPHITGVTVSPDPGAGGERPTERGAP</sequence>
<keyword evidence="2" id="KW-0812">Transmembrane</keyword>
<organism evidence="3 4">
    <name type="scientific">Xylanimonas allomyrinae</name>
    <dbReference type="NCBI Taxonomy" id="2509459"/>
    <lineage>
        <taxon>Bacteria</taxon>
        <taxon>Bacillati</taxon>
        <taxon>Actinomycetota</taxon>
        <taxon>Actinomycetes</taxon>
        <taxon>Micrococcales</taxon>
        <taxon>Promicromonosporaceae</taxon>
        <taxon>Xylanimonas</taxon>
    </lineage>
</organism>
<feature type="region of interest" description="Disordered" evidence="1">
    <location>
        <begin position="189"/>
        <end position="239"/>
    </location>
</feature>
<dbReference type="KEGG" id="xyl:ET495_07515"/>
<keyword evidence="4" id="KW-1185">Reference proteome</keyword>
<reference evidence="3 4" key="1">
    <citation type="submission" date="2019-01" db="EMBL/GenBank/DDBJ databases">
        <title>Genome sequencing of strain 2JSPR-7.</title>
        <authorList>
            <person name="Heo J."/>
            <person name="Kim S.-J."/>
            <person name="Kim J.-S."/>
            <person name="Hong S.-B."/>
            <person name="Kwon S.-W."/>
        </authorList>
    </citation>
    <scope>NUCLEOTIDE SEQUENCE [LARGE SCALE GENOMIC DNA]</scope>
    <source>
        <strain evidence="3 4">2JSPR-7</strain>
    </source>
</reference>